<evidence type="ECO:0000259" key="3">
    <source>
        <dbReference type="Pfam" id="PF05065"/>
    </source>
</evidence>
<reference evidence="4 5" key="1">
    <citation type="journal article" date="2016" name="J. Dairy Sci.">
        <title>Characterization and adsorption of Lactobacillus virulent phage P1.</title>
        <authorList>
            <person name="Chen X."/>
            <person name="Xi Y."/>
            <person name="Zhang H."/>
            <person name="Wang Z."/>
            <person name="Fan M."/>
            <person name="Liu Y."/>
            <person name="Wu W."/>
        </authorList>
    </citation>
    <scope>NUCLEOTIDE SEQUENCE [LARGE SCALE GENOMIC DNA]</scope>
</reference>
<evidence type="ECO:0000313" key="4">
    <source>
        <dbReference type="EMBL" id="ANO57936.1"/>
    </source>
</evidence>
<dbReference type="GO" id="GO:0044423">
    <property type="term" value="C:virion component"/>
    <property type="evidence" value="ECO:0007669"/>
    <property type="project" value="UniProtKB-KW"/>
</dbReference>
<dbReference type="Pfam" id="PF05065">
    <property type="entry name" value="Phage_capsid"/>
    <property type="match status" value="1"/>
</dbReference>
<accession>A0A1S5RCN5</accession>
<evidence type="ECO:0000313" key="5">
    <source>
        <dbReference type="Proteomes" id="UP000222183"/>
    </source>
</evidence>
<comment type="subcellular location">
    <subcellularLocation>
        <location evidence="1">Virion</location>
    </subcellularLocation>
</comment>
<evidence type="ECO:0000256" key="1">
    <source>
        <dbReference type="ARBA" id="ARBA00004328"/>
    </source>
</evidence>
<keyword evidence="2" id="KW-0946">Virion</keyword>
<dbReference type="EMBL" id="KX223815">
    <property type="protein sequence ID" value="ANO57936.1"/>
    <property type="molecule type" value="Genomic_DNA"/>
</dbReference>
<evidence type="ECO:0000256" key="2">
    <source>
        <dbReference type="ARBA" id="ARBA00022844"/>
    </source>
</evidence>
<name>A0A1S5RCN5_9CAUD</name>
<gene>
    <name evidence="4" type="ORF">LVP1_g007</name>
</gene>
<dbReference type="InterPro" id="IPR054612">
    <property type="entry name" value="Phage_capsid-like_C"/>
</dbReference>
<dbReference type="Gene3D" id="3.30.2400.10">
    <property type="entry name" value="Major capsid protein gp5"/>
    <property type="match status" value="1"/>
</dbReference>
<keyword evidence="5" id="KW-1185">Reference proteome</keyword>
<protein>
    <submittedName>
        <fullName evidence="4">Major capsid protein</fullName>
    </submittedName>
</protein>
<proteinExistence type="predicted"/>
<dbReference type="Gene3D" id="3.30.2320.10">
    <property type="entry name" value="hypothetical protein PF0899 domain"/>
    <property type="match status" value="1"/>
</dbReference>
<sequence length="429" mass="46138">MKTKKGLLEKRSALKSKLNDFKPVIEDGTITDEQLEEMRSIKSDIVSINDEIASLDEQRSSAIPTQHNTRGAEKNMADLKKLEKRAAAELFRDNMQGSKAVRDYIEAVKEHDEGLDVEDRALPDNGLSWGQAVDGQKANGGVLVPTTVADTIVEKLQETSPVFALSNKIGSVTGNLRVVRESDTSDDGFVGELEEVKAQTPSLKYVELTQKRVGASMQLSNMMINDGAPDIVSYAVGRLGRSLAKAIERAVLVGAKTPEAASKTFRPVVAADNGVQVVQLAGATPTLDELIELTASINPAYLDRAVFVVSREVFNALSKMKDDDNEHLIFKPQMQNTIAGAVAVRPGFSFQGIPVFVSDQLNGNADGQIVLGNFSAGYTIMTKQGLRLTHVTADTQQALAGGHLVVLDGYMDGAVTNPDAFVVAKPASK</sequence>
<organism evidence="4 5">
    <name type="scientific">Lactobacillus phage P1</name>
    <dbReference type="NCBI Taxonomy" id="1846168"/>
    <lineage>
        <taxon>Viruses</taxon>
        <taxon>Duplodnaviria</taxon>
        <taxon>Heunggongvirae</taxon>
        <taxon>Uroviricota</taxon>
        <taxon>Caudoviricetes</taxon>
        <taxon>Tybeckvirinae</taxon>
        <taxon>Maenadvirus</taxon>
        <taxon>Maenadvirus P1</taxon>
    </lineage>
</organism>
<dbReference type="SUPFAM" id="SSF56563">
    <property type="entry name" value="Major capsid protein gp5"/>
    <property type="match status" value="1"/>
</dbReference>
<dbReference type="Proteomes" id="UP000222183">
    <property type="component" value="Segment"/>
</dbReference>
<dbReference type="InterPro" id="IPR024455">
    <property type="entry name" value="Phage_capsid"/>
</dbReference>
<feature type="domain" description="Phage capsid-like C-terminal" evidence="3">
    <location>
        <begin position="140"/>
        <end position="425"/>
    </location>
</feature>
<dbReference type="NCBIfam" id="TIGR01554">
    <property type="entry name" value="major_cap_HK97"/>
    <property type="match status" value="1"/>
</dbReference>